<reference evidence="2" key="2">
    <citation type="journal article" date="2011" name="Proc. Natl. Acad. Sci. U.S.A.">
        <title>Obligate biotrophy features unraveled by the genomic analysis of rust fungi.</title>
        <authorList>
            <person name="Duplessis S."/>
            <person name="Cuomo C.A."/>
            <person name="Lin Y.-C."/>
            <person name="Aerts A."/>
            <person name="Tisserant E."/>
            <person name="Veneault-Fourrey C."/>
            <person name="Joly D.L."/>
            <person name="Hacquard S."/>
            <person name="Amselem J."/>
            <person name="Cantarel B.L."/>
            <person name="Chiu R."/>
            <person name="Coutinho P.M."/>
            <person name="Feau N."/>
            <person name="Field M."/>
            <person name="Frey P."/>
            <person name="Gelhaye E."/>
            <person name="Goldberg J."/>
            <person name="Grabherr M.G."/>
            <person name="Kodira C.D."/>
            <person name="Kohler A."/>
            <person name="Kuees U."/>
            <person name="Lindquist E.A."/>
            <person name="Lucas S.M."/>
            <person name="Mago R."/>
            <person name="Mauceli E."/>
            <person name="Morin E."/>
            <person name="Murat C."/>
            <person name="Pangilinan J.L."/>
            <person name="Park R."/>
            <person name="Pearson M."/>
            <person name="Quesneville H."/>
            <person name="Rouhier N."/>
            <person name="Sakthikumar S."/>
            <person name="Salamov A.A."/>
            <person name="Schmutz J."/>
            <person name="Selles B."/>
            <person name="Shapiro H."/>
            <person name="Tanguay P."/>
            <person name="Tuskan G.A."/>
            <person name="Henrissat B."/>
            <person name="Van de Peer Y."/>
            <person name="Rouze P."/>
            <person name="Ellis J.G."/>
            <person name="Dodds P.N."/>
            <person name="Schein J.E."/>
            <person name="Zhong S."/>
            <person name="Hamelin R.C."/>
            <person name="Grigoriev I.V."/>
            <person name="Szabo L.J."/>
            <person name="Martin F."/>
        </authorList>
    </citation>
    <scope>NUCLEOTIDE SEQUENCE [LARGE SCALE GENOMIC DNA]</scope>
    <source>
        <strain evidence="2">CRL 75-36-700-3 / race SCCL</strain>
    </source>
</reference>
<accession>E3KDI2</accession>
<dbReference type="EMBL" id="DS178282">
    <property type="protein sequence ID" value="EFP82419.1"/>
    <property type="molecule type" value="Genomic_DNA"/>
</dbReference>
<protein>
    <submittedName>
        <fullName evidence="1">Uncharacterized protein</fullName>
    </submittedName>
</protein>
<sequence length="105" mass="11828">MAGYLAKGVNLTPLRALQLLRDPLGPPFSLQGRICCNQAEVGPSVQRAICCWIGRCLVGQWFLDMMKLRIFAERKGKRPGEEDLEEKALREKKMVLRAQKGARVC</sequence>
<dbReference type="KEGG" id="pgr:PGTG_08375"/>
<dbReference type="VEuPathDB" id="FungiDB:PGTG_08375"/>
<dbReference type="InParanoid" id="E3KDI2"/>
<evidence type="ECO:0000313" key="2">
    <source>
        <dbReference type="Proteomes" id="UP000008783"/>
    </source>
</evidence>
<dbReference type="RefSeq" id="XP_003326838.1">
    <property type="nucleotide sequence ID" value="XM_003326790.1"/>
</dbReference>
<proteinExistence type="predicted"/>
<evidence type="ECO:0000313" key="1">
    <source>
        <dbReference type="EMBL" id="EFP82419.1"/>
    </source>
</evidence>
<dbReference type="Proteomes" id="UP000008783">
    <property type="component" value="Unassembled WGS sequence"/>
</dbReference>
<dbReference type="AlphaFoldDB" id="E3KDI2"/>
<dbReference type="HOGENOM" id="CLU_2237916_0_0_1"/>
<keyword evidence="2" id="KW-1185">Reference proteome</keyword>
<dbReference type="GeneID" id="10529798"/>
<name>E3KDI2_PUCGT</name>
<organism evidence="1 2">
    <name type="scientific">Puccinia graminis f. sp. tritici (strain CRL 75-36-700-3 / race SCCL)</name>
    <name type="common">Black stem rust fungus</name>
    <dbReference type="NCBI Taxonomy" id="418459"/>
    <lineage>
        <taxon>Eukaryota</taxon>
        <taxon>Fungi</taxon>
        <taxon>Dikarya</taxon>
        <taxon>Basidiomycota</taxon>
        <taxon>Pucciniomycotina</taxon>
        <taxon>Pucciniomycetes</taxon>
        <taxon>Pucciniales</taxon>
        <taxon>Pucciniaceae</taxon>
        <taxon>Puccinia</taxon>
    </lineage>
</organism>
<reference key="1">
    <citation type="submission" date="2007-01" db="EMBL/GenBank/DDBJ databases">
        <title>The Genome Sequence of Puccinia graminis f. sp. tritici Strain CRL 75-36-700-3.</title>
        <authorList>
            <consortium name="The Broad Institute Genome Sequencing Platform"/>
            <person name="Birren B."/>
            <person name="Lander E."/>
            <person name="Galagan J."/>
            <person name="Nusbaum C."/>
            <person name="Devon K."/>
            <person name="Cuomo C."/>
            <person name="Jaffe D."/>
            <person name="Butler J."/>
            <person name="Alvarez P."/>
            <person name="Gnerre S."/>
            <person name="Grabherr M."/>
            <person name="Mauceli E."/>
            <person name="Brockman W."/>
            <person name="Young S."/>
            <person name="LaButti K."/>
            <person name="Sykes S."/>
            <person name="DeCaprio D."/>
            <person name="Crawford M."/>
            <person name="Koehrsen M."/>
            <person name="Engels R."/>
            <person name="Montgomery P."/>
            <person name="Pearson M."/>
            <person name="Howarth C."/>
            <person name="Larson L."/>
            <person name="White J."/>
            <person name="Zeng Q."/>
            <person name="Kodira C."/>
            <person name="Yandava C."/>
            <person name="Alvarado L."/>
            <person name="O'Leary S."/>
            <person name="Szabo L."/>
            <person name="Dean R."/>
            <person name="Schein J."/>
        </authorList>
    </citation>
    <scope>NUCLEOTIDE SEQUENCE</scope>
    <source>
        <strain>CRL 75-36-700-3</strain>
    </source>
</reference>
<gene>
    <name evidence="1" type="ORF">PGTG_08375</name>
</gene>